<dbReference type="Proteomes" id="UP000235122">
    <property type="component" value="Unassembled WGS sequence"/>
</dbReference>
<accession>A0A2I1ILZ0</accession>
<dbReference type="AlphaFoldDB" id="A0A2I1ILZ0"/>
<dbReference type="InterPro" id="IPR018561">
    <property type="entry name" value="AosR"/>
</dbReference>
<dbReference type="Pfam" id="PF09438">
    <property type="entry name" value="DUF2017"/>
    <property type="match status" value="1"/>
</dbReference>
<gene>
    <name evidence="1" type="ORF">CYJ19_08085</name>
</gene>
<name>A0A2I1ILZ0_9ACTO</name>
<sequence>MQAFTSVPGGYLARISRGERRILLQAVQEVIRALDAPLAHLELVGALGALEPEEEREQPNSLSLRRLLPPLSENPRVAAQLRALTEDSLRTVKTERLQVMEKELAEPSGPQGQIFVPHSQLWQWLAGINDLRLSIAGALGIHGDNPGGVSLADVREQFEAQKCDPTEEQRNVFVASVYSALGWWQTSLIERMEAGAEPS</sequence>
<dbReference type="EMBL" id="PKKO01000004">
    <property type="protein sequence ID" value="PKY72148.1"/>
    <property type="molecule type" value="Genomic_DNA"/>
</dbReference>
<evidence type="ECO:0000313" key="1">
    <source>
        <dbReference type="EMBL" id="PKY72148.1"/>
    </source>
</evidence>
<dbReference type="RefSeq" id="WP_024331227.1">
    <property type="nucleotide sequence ID" value="NZ_JASOXK010000003.1"/>
</dbReference>
<evidence type="ECO:0000313" key="2">
    <source>
        <dbReference type="Proteomes" id="UP000235122"/>
    </source>
</evidence>
<organism evidence="1 2">
    <name type="scientific">Winkia neuii</name>
    <dbReference type="NCBI Taxonomy" id="33007"/>
    <lineage>
        <taxon>Bacteria</taxon>
        <taxon>Bacillati</taxon>
        <taxon>Actinomycetota</taxon>
        <taxon>Actinomycetes</taxon>
        <taxon>Actinomycetales</taxon>
        <taxon>Actinomycetaceae</taxon>
        <taxon>Winkia</taxon>
    </lineage>
</organism>
<proteinExistence type="predicted"/>
<reference evidence="1 2" key="1">
    <citation type="submission" date="2017-12" db="EMBL/GenBank/DDBJ databases">
        <title>Phylogenetic diversity of female urinary microbiome.</title>
        <authorList>
            <person name="Thomas-White K."/>
            <person name="Wolfe A.J."/>
        </authorList>
    </citation>
    <scope>NUCLEOTIDE SEQUENCE [LARGE SCALE GENOMIC DNA]</scope>
    <source>
        <strain evidence="1 2">UMB0402</strain>
    </source>
</reference>
<dbReference type="GeneID" id="35867395"/>
<protein>
    <submittedName>
        <fullName evidence="1">DUF2017 domain-containing protein</fullName>
    </submittedName>
</protein>
<comment type="caution">
    <text evidence="1">The sequence shown here is derived from an EMBL/GenBank/DDBJ whole genome shotgun (WGS) entry which is preliminary data.</text>
</comment>
<dbReference type="STRING" id="33007.HMPREF3198_00580"/>
<keyword evidence="2" id="KW-1185">Reference proteome</keyword>